<reference evidence="3" key="1">
    <citation type="submission" date="2020-12" db="EMBL/GenBank/DDBJ databases">
        <title>Metabolic potential, ecology and presence of endohyphal bacteria is reflected in genomic diversity of Mucoromycotina.</title>
        <authorList>
            <person name="Muszewska A."/>
            <person name="Okrasinska A."/>
            <person name="Steczkiewicz K."/>
            <person name="Drgas O."/>
            <person name="Orlowska M."/>
            <person name="Perlinska-Lenart U."/>
            <person name="Aleksandrzak-Piekarczyk T."/>
            <person name="Szatraj K."/>
            <person name="Zielenkiewicz U."/>
            <person name="Pilsyk S."/>
            <person name="Malc E."/>
            <person name="Mieczkowski P."/>
            <person name="Kruszewska J.S."/>
            <person name="Biernat P."/>
            <person name="Pawlowska J."/>
        </authorList>
    </citation>
    <scope>NUCLEOTIDE SEQUENCE</scope>
    <source>
        <strain evidence="3">CBS 226.32</strain>
    </source>
</reference>
<proteinExistence type="predicted"/>
<comment type="caution">
    <text evidence="3">The sequence shown here is derived from an EMBL/GenBank/DDBJ whole genome shotgun (WGS) entry which is preliminary data.</text>
</comment>
<protein>
    <submittedName>
        <fullName evidence="3">Uncharacterized protein</fullName>
    </submittedName>
</protein>
<evidence type="ECO:0000256" key="1">
    <source>
        <dbReference type="SAM" id="MobiDB-lite"/>
    </source>
</evidence>
<accession>A0A8H7UXX6</accession>
<evidence type="ECO:0000313" key="3">
    <source>
        <dbReference type="EMBL" id="KAG2199865.1"/>
    </source>
</evidence>
<name>A0A8H7UXX6_9FUNG</name>
<keyword evidence="2" id="KW-0472">Membrane</keyword>
<keyword evidence="2" id="KW-1133">Transmembrane helix</keyword>
<gene>
    <name evidence="3" type="ORF">INT46_003722</name>
</gene>
<feature type="compositionally biased region" description="Acidic residues" evidence="1">
    <location>
        <begin position="370"/>
        <end position="381"/>
    </location>
</feature>
<keyword evidence="2" id="KW-0812">Transmembrane</keyword>
<feature type="region of interest" description="Disordered" evidence="1">
    <location>
        <begin position="273"/>
        <end position="292"/>
    </location>
</feature>
<dbReference type="Proteomes" id="UP000650833">
    <property type="component" value="Unassembled WGS sequence"/>
</dbReference>
<feature type="region of interest" description="Disordered" evidence="1">
    <location>
        <begin position="368"/>
        <end position="394"/>
    </location>
</feature>
<feature type="transmembrane region" description="Helical" evidence="2">
    <location>
        <begin position="154"/>
        <end position="176"/>
    </location>
</feature>
<feature type="region of interest" description="Disordered" evidence="1">
    <location>
        <begin position="1"/>
        <end position="53"/>
    </location>
</feature>
<dbReference type="EMBL" id="JAEPRC010000334">
    <property type="protein sequence ID" value="KAG2199865.1"/>
    <property type="molecule type" value="Genomic_DNA"/>
</dbReference>
<organism evidence="3 4">
    <name type="scientific">Mucor plumbeus</name>
    <dbReference type="NCBI Taxonomy" id="97098"/>
    <lineage>
        <taxon>Eukaryota</taxon>
        <taxon>Fungi</taxon>
        <taxon>Fungi incertae sedis</taxon>
        <taxon>Mucoromycota</taxon>
        <taxon>Mucoromycotina</taxon>
        <taxon>Mucoromycetes</taxon>
        <taxon>Mucorales</taxon>
        <taxon>Mucorineae</taxon>
        <taxon>Mucoraceae</taxon>
        <taxon>Mucor</taxon>
    </lineage>
</organism>
<sequence>MNISTDKKTYKIAHTNNNPKKKKQHKQIRKSVAHNKSKNKPTPHHYSRPTRTIKKSVTSSIAIATNQPTLDAAPIILMSTPTSTMPLALPNILFNVTDQDKEQGFISQQNDEELDVNYAVSTAAAAAIHKIEDTQSITQQNPSTVSTTTKMTQIAAPIIGAFGGIALIAAAMFYVVRKRKRNSMLVDNVSKKKHDYDDHKEYYDGEMHDISLLDDENDEAVTVMGLPPKLAPVNTNTTNMSCHIYDNSTIINVPENYPVNNISNMTDRFSGENYTRTNSISPPPLSYRNASSSCRSSTTSTIYTDALMSPTSSIFRGAHLSSILMIAERQQLQHQKPSILDHFNNNNDILSSKSTPIETYKAQLANLTTMDDDNNDDEQEKEQEKEQKKEQEESVLPFFTIVDLADFY</sequence>
<keyword evidence="4" id="KW-1185">Reference proteome</keyword>
<evidence type="ECO:0000313" key="4">
    <source>
        <dbReference type="Proteomes" id="UP000650833"/>
    </source>
</evidence>
<dbReference type="AlphaFoldDB" id="A0A8H7UXX6"/>
<evidence type="ECO:0000256" key="2">
    <source>
        <dbReference type="SAM" id="Phobius"/>
    </source>
</evidence>
<dbReference type="OrthoDB" id="2284403at2759"/>
<feature type="compositionally biased region" description="Basic residues" evidence="1">
    <location>
        <begin position="19"/>
        <end position="53"/>
    </location>
</feature>
<feature type="compositionally biased region" description="Basic and acidic residues" evidence="1">
    <location>
        <begin position="382"/>
        <end position="392"/>
    </location>
</feature>